<dbReference type="AlphaFoldDB" id="J3M0M2"/>
<evidence type="ECO:0000313" key="3">
    <source>
        <dbReference type="Proteomes" id="UP000006038"/>
    </source>
</evidence>
<keyword evidence="3" id="KW-1185">Reference proteome</keyword>
<feature type="region of interest" description="Disordered" evidence="1">
    <location>
        <begin position="1"/>
        <end position="91"/>
    </location>
</feature>
<feature type="compositionally biased region" description="Basic and acidic residues" evidence="1">
    <location>
        <begin position="35"/>
        <end position="57"/>
    </location>
</feature>
<accession>J3M0M2</accession>
<dbReference type="Proteomes" id="UP000006038">
    <property type="component" value="Chromosome 4"/>
</dbReference>
<dbReference type="HOGENOM" id="CLU_2430603_0_0_1"/>
<dbReference type="EnsemblPlants" id="OB04G29470.1">
    <property type="protein sequence ID" value="OB04G29470.1"/>
    <property type="gene ID" value="OB04G29470"/>
</dbReference>
<dbReference type="STRING" id="4533.J3M0M2"/>
<proteinExistence type="predicted"/>
<reference evidence="2" key="1">
    <citation type="journal article" date="2013" name="Nat. Commun.">
        <title>Whole-genome sequencing of Oryza brachyantha reveals mechanisms underlying Oryza genome evolution.</title>
        <authorList>
            <person name="Chen J."/>
            <person name="Huang Q."/>
            <person name="Gao D."/>
            <person name="Wang J."/>
            <person name="Lang Y."/>
            <person name="Liu T."/>
            <person name="Li B."/>
            <person name="Bai Z."/>
            <person name="Luis Goicoechea J."/>
            <person name="Liang C."/>
            <person name="Chen C."/>
            <person name="Zhang W."/>
            <person name="Sun S."/>
            <person name="Liao Y."/>
            <person name="Zhang X."/>
            <person name="Yang L."/>
            <person name="Song C."/>
            <person name="Wang M."/>
            <person name="Shi J."/>
            <person name="Liu G."/>
            <person name="Liu J."/>
            <person name="Zhou H."/>
            <person name="Zhou W."/>
            <person name="Yu Q."/>
            <person name="An N."/>
            <person name="Chen Y."/>
            <person name="Cai Q."/>
            <person name="Wang B."/>
            <person name="Liu B."/>
            <person name="Min J."/>
            <person name="Huang Y."/>
            <person name="Wu H."/>
            <person name="Li Z."/>
            <person name="Zhang Y."/>
            <person name="Yin Y."/>
            <person name="Song W."/>
            <person name="Jiang J."/>
            <person name="Jackson S.A."/>
            <person name="Wing R.A."/>
            <person name="Wang J."/>
            <person name="Chen M."/>
        </authorList>
    </citation>
    <scope>NUCLEOTIDE SEQUENCE [LARGE SCALE GENOMIC DNA]</scope>
    <source>
        <strain evidence="2">cv. IRGC 101232</strain>
    </source>
</reference>
<dbReference type="Gramene" id="OB04G29470.1">
    <property type="protein sequence ID" value="OB04G29470.1"/>
    <property type="gene ID" value="OB04G29470"/>
</dbReference>
<organism evidence="2">
    <name type="scientific">Oryza brachyantha</name>
    <name type="common">malo sina</name>
    <dbReference type="NCBI Taxonomy" id="4533"/>
    <lineage>
        <taxon>Eukaryota</taxon>
        <taxon>Viridiplantae</taxon>
        <taxon>Streptophyta</taxon>
        <taxon>Embryophyta</taxon>
        <taxon>Tracheophyta</taxon>
        <taxon>Spermatophyta</taxon>
        <taxon>Magnoliopsida</taxon>
        <taxon>Liliopsida</taxon>
        <taxon>Poales</taxon>
        <taxon>Poaceae</taxon>
        <taxon>BOP clade</taxon>
        <taxon>Oryzoideae</taxon>
        <taxon>Oryzeae</taxon>
        <taxon>Oryzinae</taxon>
        <taxon>Oryza</taxon>
    </lineage>
</organism>
<name>J3M0M2_ORYBR</name>
<sequence>MRSISKPRKGNLPEENSEKEGIWVSNLDDDANGEDEQKFKPFTDSGKRLDDSNKRVNQEMVAPEPLGASNPTSQKPGKLEKEPQKAPVPSV</sequence>
<evidence type="ECO:0000256" key="1">
    <source>
        <dbReference type="SAM" id="MobiDB-lite"/>
    </source>
</evidence>
<evidence type="ECO:0000313" key="2">
    <source>
        <dbReference type="EnsemblPlants" id="OB04G29470.1"/>
    </source>
</evidence>
<protein>
    <submittedName>
        <fullName evidence="2">Uncharacterized protein</fullName>
    </submittedName>
</protein>
<reference evidence="2" key="2">
    <citation type="submission" date="2013-04" db="UniProtKB">
        <authorList>
            <consortium name="EnsemblPlants"/>
        </authorList>
    </citation>
    <scope>IDENTIFICATION</scope>
</reference>